<dbReference type="EMBL" id="WPVZ01000718">
    <property type="protein sequence ID" value="MVL46481.1"/>
    <property type="molecule type" value="Genomic_DNA"/>
</dbReference>
<feature type="transmembrane region" description="Helical" evidence="1">
    <location>
        <begin position="6"/>
        <end position="31"/>
    </location>
</feature>
<sequence>MTFLTVMQFIVNIIVVGFMLTVIVIGLIWLIKDKRQSQHSVLRN</sequence>
<evidence type="ECO:0000313" key="3">
    <source>
        <dbReference type="EMBL" id="MVL46481.1"/>
    </source>
</evidence>
<organism evidence="3 5">
    <name type="scientific">Staphylococcus aureus</name>
    <dbReference type="NCBI Taxonomy" id="1280"/>
    <lineage>
        <taxon>Bacteria</taxon>
        <taxon>Bacillati</taxon>
        <taxon>Bacillota</taxon>
        <taxon>Bacilli</taxon>
        <taxon>Bacillales</taxon>
        <taxon>Staphylococcaceae</taxon>
        <taxon>Staphylococcus</taxon>
    </lineage>
</organism>
<comment type="caution">
    <text evidence="3">The sequence shown here is derived from an EMBL/GenBank/DDBJ whole genome shotgun (WGS) entry which is preliminary data.</text>
</comment>
<evidence type="ECO:0000313" key="5">
    <source>
        <dbReference type="Proteomes" id="UP000434412"/>
    </source>
</evidence>
<evidence type="ECO:0000313" key="2">
    <source>
        <dbReference type="EMBL" id="MVI54462.1"/>
    </source>
</evidence>
<dbReference type="Proteomes" id="UP000434412">
    <property type="component" value="Unassembled WGS sequence"/>
</dbReference>
<accession>A0A6B0CU86</accession>
<keyword evidence="1" id="KW-0472">Membrane</keyword>
<keyword evidence="1" id="KW-1133">Transmembrane helix</keyword>
<gene>
    <name evidence="2" type="ORF">GO793_01045</name>
    <name evidence="3" type="ORF">GO941_13440</name>
</gene>
<dbReference type="AlphaFoldDB" id="A0A6B0CU86"/>
<dbReference type="EMBL" id="WPRH01000085">
    <property type="protein sequence ID" value="MVI54462.1"/>
    <property type="molecule type" value="Genomic_DNA"/>
</dbReference>
<keyword evidence="1" id="KW-0812">Transmembrane</keyword>
<feature type="non-terminal residue" evidence="3">
    <location>
        <position position="44"/>
    </location>
</feature>
<protein>
    <submittedName>
        <fullName evidence="3">Ferredoxin-dependent glutamate synthase</fullName>
    </submittedName>
</protein>
<evidence type="ECO:0000256" key="1">
    <source>
        <dbReference type="SAM" id="Phobius"/>
    </source>
</evidence>
<proteinExistence type="predicted"/>
<reference evidence="4 5" key="1">
    <citation type="submission" date="2019-11" db="EMBL/GenBank/DDBJ databases">
        <title>Implementation of targeted gown and glove precautions to prevent Staphylococcus aureus acquisition in community-based nursing homes.</title>
        <authorList>
            <person name="Stine O.C."/>
        </authorList>
    </citation>
    <scope>NUCLEOTIDE SEQUENCE [LARGE SCALE GENOMIC DNA]</scope>
    <source>
        <strain evidence="3 5">S_2023.LVRQ.AN</strain>
        <strain evidence="2 4">S_4031.LGMP.AI</strain>
    </source>
</reference>
<name>A0A6B0CU86_STAAU</name>
<dbReference type="Proteomes" id="UP000433366">
    <property type="component" value="Unassembled WGS sequence"/>
</dbReference>
<evidence type="ECO:0000313" key="4">
    <source>
        <dbReference type="Proteomes" id="UP000433366"/>
    </source>
</evidence>